<organism evidence="2 3">
    <name type="scientific">Datura stramonium</name>
    <name type="common">Jimsonweed</name>
    <name type="synonym">Common thornapple</name>
    <dbReference type="NCBI Taxonomy" id="4076"/>
    <lineage>
        <taxon>Eukaryota</taxon>
        <taxon>Viridiplantae</taxon>
        <taxon>Streptophyta</taxon>
        <taxon>Embryophyta</taxon>
        <taxon>Tracheophyta</taxon>
        <taxon>Spermatophyta</taxon>
        <taxon>Magnoliopsida</taxon>
        <taxon>eudicotyledons</taxon>
        <taxon>Gunneridae</taxon>
        <taxon>Pentapetalae</taxon>
        <taxon>asterids</taxon>
        <taxon>lamiids</taxon>
        <taxon>Solanales</taxon>
        <taxon>Solanaceae</taxon>
        <taxon>Solanoideae</taxon>
        <taxon>Datureae</taxon>
        <taxon>Datura</taxon>
    </lineage>
</organism>
<dbReference type="InterPro" id="IPR040240">
    <property type="entry name" value="TAF1"/>
</dbReference>
<accession>A0ABS8RXD2</accession>
<sequence length="226" mass="24477">MYREFRAIEKRGSRPFIRADELSAQFPSLSEAFLRKRLKHCVDLQKFLVSCLSFGSGLSAAAMNQLPDEVNCWAAASLKGNLQITPWNLSSNFVACTNQGSVMSTTPKAPISNAIPRKSSCLPKGHSNGNECLTTKTEHGSCTRARASCTVKKAKLDPTTISKYARGQRMSSCSCSSKPEKMSGDPGIMSKNLSAVDGEENESDSEVNSDSDSFAGDLKIFLTEDS</sequence>
<proteinExistence type="predicted"/>
<protein>
    <submittedName>
        <fullName evidence="2">Uncharacterized protein</fullName>
    </submittedName>
</protein>
<keyword evidence="3" id="KW-1185">Reference proteome</keyword>
<reference evidence="2 3" key="1">
    <citation type="journal article" date="2021" name="BMC Genomics">
        <title>Datura genome reveals duplications of psychoactive alkaloid biosynthetic genes and high mutation rate following tissue culture.</title>
        <authorList>
            <person name="Rajewski A."/>
            <person name="Carter-House D."/>
            <person name="Stajich J."/>
            <person name="Litt A."/>
        </authorList>
    </citation>
    <scope>NUCLEOTIDE SEQUENCE [LARGE SCALE GENOMIC DNA]</scope>
    <source>
        <strain evidence="2">AR-01</strain>
    </source>
</reference>
<dbReference type="PANTHER" id="PTHR13900">
    <property type="entry name" value="TRANSCRIPTION INITIATION FACTOR TFIID"/>
    <property type="match status" value="1"/>
</dbReference>
<gene>
    <name evidence="2" type="ORF">HAX54_007836</name>
</gene>
<dbReference type="EMBL" id="JACEIK010000140">
    <property type="protein sequence ID" value="MCD7450650.1"/>
    <property type="molecule type" value="Genomic_DNA"/>
</dbReference>
<evidence type="ECO:0000256" key="1">
    <source>
        <dbReference type="SAM" id="MobiDB-lite"/>
    </source>
</evidence>
<comment type="caution">
    <text evidence="2">The sequence shown here is derived from an EMBL/GenBank/DDBJ whole genome shotgun (WGS) entry which is preliminary data.</text>
</comment>
<evidence type="ECO:0000313" key="3">
    <source>
        <dbReference type="Proteomes" id="UP000823775"/>
    </source>
</evidence>
<evidence type="ECO:0000313" key="2">
    <source>
        <dbReference type="EMBL" id="MCD7450650.1"/>
    </source>
</evidence>
<dbReference type="PANTHER" id="PTHR13900:SF0">
    <property type="entry name" value="TRANSCRIPTION INITIATION FACTOR TFIID SUBUNIT 1"/>
    <property type="match status" value="1"/>
</dbReference>
<name>A0ABS8RXD2_DATST</name>
<feature type="region of interest" description="Disordered" evidence="1">
    <location>
        <begin position="171"/>
        <end position="213"/>
    </location>
</feature>
<feature type="compositionally biased region" description="Acidic residues" evidence="1">
    <location>
        <begin position="197"/>
        <end position="209"/>
    </location>
</feature>
<dbReference type="Proteomes" id="UP000823775">
    <property type="component" value="Unassembled WGS sequence"/>
</dbReference>